<feature type="active site" description="Proton donor; for beta-elimination activity" evidence="15">
    <location>
        <position position="60"/>
    </location>
</feature>
<evidence type="ECO:0000259" key="18">
    <source>
        <dbReference type="PROSITE" id="PS51068"/>
    </source>
</evidence>
<sequence>MPELPEVETVRRSLHALIVGKTIQDVSVLLPRIIRTPDDIQQFIQLLKGRTVQKVDRRGKYLLIHFDEGQTLVSHLRMEGKYGLYQSSEPVELHTHVRFFFTDGMELRYRDVRQFGTMDFVSTGDYRAIPGLHGIGVEPLDDALTVRQFRNALIRKHTTIKAALLDQSCIAGLGNIYVDESLFLSGIHPERQVSTLKAKQFADLYTSVRTILANAVAAGGSSVKSYVNGYGTSGQFQHQLLVYGKQGTACPHCGHVIEKLRVAGRGTHICPNCQPKPRNYGSNVRKKSRQKQTPMEG</sequence>
<evidence type="ECO:0000259" key="17">
    <source>
        <dbReference type="PROSITE" id="PS51066"/>
    </source>
</evidence>
<feature type="binding site" evidence="15">
    <location>
        <position position="156"/>
    </location>
    <ligand>
        <name>DNA</name>
        <dbReference type="ChEBI" id="CHEBI:16991"/>
    </ligand>
</feature>
<keyword evidence="12 15" id="KW-0511">Multifunctional enzyme</keyword>
<evidence type="ECO:0000256" key="10">
    <source>
        <dbReference type="ARBA" id="ARBA00023204"/>
    </source>
</evidence>
<dbReference type="Gene3D" id="1.10.8.50">
    <property type="match status" value="1"/>
</dbReference>
<dbReference type="PROSITE" id="PS01242">
    <property type="entry name" value="ZF_FPG_1"/>
    <property type="match status" value="1"/>
</dbReference>
<proteinExistence type="inferred from homology"/>
<dbReference type="InterPro" id="IPR000214">
    <property type="entry name" value="Znf_DNA_glyclase/AP_lyase"/>
</dbReference>
<evidence type="ECO:0000313" key="19">
    <source>
        <dbReference type="EMBL" id="UOF92666.1"/>
    </source>
</evidence>
<evidence type="ECO:0000256" key="1">
    <source>
        <dbReference type="ARBA" id="ARBA00001668"/>
    </source>
</evidence>
<dbReference type="InterPro" id="IPR035937">
    <property type="entry name" value="FPG_N"/>
</dbReference>
<dbReference type="NCBIfam" id="NF002211">
    <property type="entry name" value="PRK01103.1"/>
    <property type="match status" value="1"/>
</dbReference>
<evidence type="ECO:0000256" key="5">
    <source>
        <dbReference type="ARBA" id="ARBA00022763"/>
    </source>
</evidence>
<dbReference type="InterPro" id="IPR012319">
    <property type="entry name" value="FPG_cat"/>
</dbReference>
<dbReference type="InterPro" id="IPR010979">
    <property type="entry name" value="Ribosomal_uS13-like_H2TH"/>
</dbReference>
<keyword evidence="10 15" id="KW-0234">DNA repair</keyword>
<dbReference type="EC" id="3.2.2.23" evidence="15"/>
<dbReference type="SMART" id="SM00898">
    <property type="entry name" value="Fapy_DNA_glyco"/>
    <property type="match status" value="1"/>
</dbReference>
<dbReference type="RefSeq" id="WP_347439337.1">
    <property type="nucleotide sequence ID" value="NZ_CP089291.1"/>
</dbReference>
<accession>A0ABY4CQA0</accession>
<dbReference type="InterPro" id="IPR015886">
    <property type="entry name" value="H2TH_FPG"/>
</dbReference>
<dbReference type="PROSITE" id="PS51066">
    <property type="entry name" value="ZF_FPG_2"/>
    <property type="match status" value="1"/>
</dbReference>
<dbReference type="InterPro" id="IPR010663">
    <property type="entry name" value="Znf_FPG/IleRS"/>
</dbReference>
<dbReference type="NCBIfam" id="TIGR00577">
    <property type="entry name" value="fpg"/>
    <property type="match status" value="1"/>
</dbReference>
<name>A0ABY4CQA0_9BACL</name>
<dbReference type="InterPro" id="IPR020629">
    <property type="entry name" value="FPG_Glyclase"/>
</dbReference>
<dbReference type="SUPFAM" id="SSF57716">
    <property type="entry name" value="Glucocorticoid receptor-like (DNA-binding domain)"/>
    <property type="match status" value="1"/>
</dbReference>
<dbReference type="EMBL" id="CP089291">
    <property type="protein sequence ID" value="UOF92666.1"/>
    <property type="molecule type" value="Genomic_DNA"/>
</dbReference>
<feature type="region of interest" description="Disordered" evidence="16">
    <location>
        <begin position="276"/>
        <end position="297"/>
    </location>
</feature>
<dbReference type="GO" id="GO:0008534">
    <property type="term" value="F:oxidized purine nucleobase lesion DNA N-glycosylase activity"/>
    <property type="evidence" value="ECO:0007669"/>
    <property type="project" value="UniProtKB-EC"/>
</dbReference>
<dbReference type="CDD" id="cd08966">
    <property type="entry name" value="EcFpg-like_N"/>
    <property type="match status" value="1"/>
</dbReference>
<evidence type="ECO:0000256" key="13">
    <source>
        <dbReference type="ARBA" id="ARBA00023295"/>
    </source>
</evidence>
<keyword evidence="8 15" id="KW-0862">Zinc</keyword>
<evidence type="ECO:0000256" key="8">
    <source>
        <dbReference type="ARBA" id="ARBA00022833"/>
    </source>
</evidence>
<keyword evidence="9 15" id="KW-0238">DNA-binding</keyword>
<dbReference type="InterPro" id="IPR015887">
    <property type="entry name" value="DNA_glyclase_Znf_dom_DNA_BS"/>
</dbReference>
<dbReference type="SMART" id="SM01232">
    <property type="entry name" value="H2TH"/>
    <property type="match status" value="1"/>
</dbReference>
<keyword evidence="11 15" id="KW-0456">Lyase</keyword>
<feature type="active site" description="Proton donor" evidence="15">
    <location>
        <position position="3"/>
    </location>
</feature>
<evidence type="ECO:0000256" key="16">
    <source>
        <dbReference type="SAM" id="MobiDB-lite"/>
    </source>
</evidence>
<evidence type="ECO:0000313" key="20">
    <source>
        <dbReference type="Proteomes" id="UP000830167"/>
    </source>
</evidence>
<keyword evidence="20" id="KW-1185">Reference proteome</keyword>
<comment type="cofactor">
    <cofactor evidence="15">
        <name>Zn(2+)</name>
        <dbReference type="ChEBI" id="CHEBI:29105"/>
    </cofactor>
    <text evidence="15">Binds 1 zinc ion per subunit.</text>
</comment>
<dbReference type="Pfam" id="PF01149">
    <property type="entry name" value="Fapy_DNA_glyco"/>
    <property type="match status" value="1"/>
</dbReference>
<dbReference type="PANTHER" id="PTHR22993:SF9">
    <property type="entry name" value="FORMAMIDOPYRIMIDINE-DNA GLYCOSYLASE"/>
    <property type="match status" value="1"/>
</dbReference>
<organism evidence="19 20">
    <name type="scientific">Fodinisporobacter ferrooxydans</name>
    <dbReference type="NCBI Taxonomy" id="2901836"/>
    <lineage>
        <taxon>Bacteria</taxon>
        <taxon>Bacillati</taxon>
        <taxon>Bacillota</taxon>
        <taxon>Bacilli</taxon>
        <taxon>Bacillales</taxon>
        <taxon>Alicyclobacillaceae</taxon>
        <taxon>Fodinisporobacter</taxon>
    </lineage>
</organism>
<evidence type="ECO:0000256" key="2">
    <source>
        <dbReference type="ARBA" id="ARBA00009409"/>
    </source>
</evidence>
<feature type="active site" description="Proton donor; for delta-elimination activity" evidence="15">
    <location>
        <position position="265"/>
    </location>
</feature>
<feature type="binding site" evidence="15">
    <location>
        <position position="94"/>
    </location>
    <ligand>
        <name>DNA</name>
        <dbReference type="ChEBI" id="CHEBI:16991"/>
    </ligand>
</feature>
<comment type="subunit">
    <text evidence="3 15">Monomer.</text>
</comment>
<comment type="catalytic activity">
    <reaction evidence="14 15">
        <text>2'-deoxyribonucleotide-(2'-deoxyribose 5'-phosphate)-2'-deoxyribonucleotide-DNA = a 3'-end 2'-deoxyribonucleotide-(2,3-dehydro-2,3-deoxyribose 5'-phosphate)-DNA + a 5'-end 5'-phospho-2'-deoxyribonucleoside-DNA + H(+)</text>
        <dbReference type="Rhea" id="RHEA:66592"/>
        <dbReference type="Rhea" id="RHEA-COMP:13180"/>
        <dbReference type="Rhea" id="RHEA-COMP:16897"/>
        <dbReference type="Rhea" id="RHEA-COMP:17067"/>
        <dbReference type="ChEBI" id="CHEBI:15378"/>
        <dbReference type="ChEBI" id="CHEBI:136412"/>
        <dbReference type="ChEBI" id="CHEBI:157695"/>
        <dbReference type="ChEBI" id="CHEBI:167181"/>
        <dbReference type="EC" id="4.2.99.18"/>
    </reaction>
</comment>
<keyword evidence="7 15" id="KW-0378">Hydrolase</keyword>
<evidence type="ECO:0000256" key="12">
    <source>
        <dbReference type="ARBA" id="ARBA00023268"/>
    </source>
</evidence>
<evidence type="ECO:0000256" key="3">
    <source>
        <dbReference type="ARBA" id="ARBA00011245"/>
    </source>
</evidence>
<evidence type="ECO:0000256" key="6">
    <source>
        <dbReference type="ARBA" id="ARBA00022771"/>
    </source>
</evidence>
<evidence type="ECO:0000256" key="4">
    <source>
        <dbReference type="ARBA" id="ARBA00022723"/>
    </source>
</evidence>
<keyword evidence="4 15" id="KW-0479">Metal-binding</keyword>
<dbReference type="Pfam" id="PF06831">
    <property type="entry name" value="H2TH"/>
    <property type="match status" value="1"/>
</dbReference>
<keyword evidence="5 15" id="KW-0227">DNA damage</keyword>
<feature type="domain" description="FPG-type" evidence="17">
    <location>
        <begin position="241"/>
        <end position="275"/>
    </location>
</feature>
<evidence type="ECO:0000256" key="11">
    <source>
        <dbReference type="ARBA" id="ARBA00023239"/>
    </source>
</evidence>
<dbReference type="SUPFAM" id="SSF46946">
    <property type="entry name" value="S13-like H2TH domain"/>
    <property type="match status" value="1"/>
</dbReference>
<dbReference type="Pfam" id="PF06827">
    <property type="entry name" value="zf-FPG_IleRS"/>
    <property type="match status" value="1"/>
</dbReference>
<dbReference type="PANTHER" id="PTHR22993">
    <property type="entry name" value="FORMAMIDOPYRIMIDINE-DNA GLYCOSYLASE"/>
    <property type="match status" value="1"/>
</dbReference>
<feature type="domain" description="Formamidopyrimidine-DNA glycosylase catalytic" evidence="18">
    <location>
        <begin position="2"/>
        <end position="116"/>
    </location>
</feature>
<evidence type="ECO:0000256" key="9">
    <source>
        <dbReference type="ARBA" id="ARBA00023125"/>
    </source>
</evidence>
<dbReference type="Gene3D" id="3.20.190.10">
    <property type="entry name" value="MutM-like, N-terminal"/>
    <property type="match status" value="1"/>
</dbReference>
<dbReference type="SUPFAM" id="SSF81624">
    <property type="entry name" value="N-terminal domain of MutM-like DNA repair proteins"/>
    <property type="match status" value="1"/>
</dbReference>
<reference evidence="19" key="1">
    <citation type="submission" date="2021-12" db="EMBL/GenBank/DDBJ databases">
        <title>Alicyclobacillaceae gen. nov., sp. nov., isolated from chalcocite enrichment system.</title>
        <authorList>
            <person name="Jiang Z."/>
        </authorList>
    </citation>
    <scope>NUCLEOTIDE SEQUENCE</scope>
    <source>
        <strain evidence="19">MYW30-H2</strain>
    </source>
</reference>
<evidence type="ECO:0000256" key="15">
    <source>
        <dbReference type="HAMAP-Rule" id="MF_00103"/>
    </source>
</evidence>
<dbReference type="HAMAP" id="MF_00103">
    <property type="entry name" value="Fapy_DNA_glycosyl"/>
    <property type="match status" value="1"/>
</dbReference>
<comment type="similarity">
    <text evidence="2 15">Belongs to the FPG family.</text>
</comment>
<feature type="active site" description="Schiff-base intermediate with DNA" evidence="15">
    <location>
        <position position="2"/>
    </location>
</feature>
<dbReference type="PROSITE" id="PS51068">
    <property type="entry name" value="FPG_CAT"/>
    <property type="match status" value="1"/>
</dbReference>
<dbReference type="Proteomes" id="UP000830167">
    <property type="component" value="Chromosome"/>
</dbReference>
<comment type="function">
    <text evidence="15">Involved in base excision repair of DNA damaged by oxidation or by mutagenic agents. Acts as DNA glycosylase that recognizes and removes damaged bases. Has a preference for oxidized purines, such as 7,8-dihydro-8-oxoguanine (8-oxoG). Has AP (apurinic/apyrimidinic) lyase activity and introduces nicks in the DNA strand. Cleaves the DNA backbone by beta-delta elimination to generate a single-strand break at the site of the removed base with both 3'- and 5'-phosphates.</text>
</comment>
<keyword evidence="13 15" id="KW-0326">Glycosidase</keyword>
<protein>
    <recommendedName>
        <fullName evidence="15">Formamidopyrimidine-DNA glycosylase</fullName>
        <shortName evidence="15">Fapy-DNA glycosylase</shortName>
        <ecNumber evidence="15">3.2.2.23</ecNumber>
    </recommendedName>
    <alternativeName>
        <fullName evidence="15">DNA-(apurinic or apyrimidinic site) lyase MutM</fullName>
        <shortName evidence="15">AP lyase MutM</shortName>
        <ecNumber evidence="15">4.2.99.18</ecNumber>
    </alternativeName>
</protein>
<dbReference type="EC" id="4.2.99.18" evidence="15"/>
<keyword evidence="6 15" id="KW-0863">Zinc-finger</keyword>
<feature type="binding site" evidence="15">
    <location>
        <position position="113"/>
    </location>
    <ligand>
        <name>DNA</name>
        <dbReference type="ChEBI" id="CHEBI:16991"/>
    </ligand>
</feature>
<evidence type="ECO:0000256" key="14">
    <source>
        <dbReference type="ARBA" id="ARBA00044632"/>
    </source>
</evidence>
<evidence type="ECO:0000256" key="7">
    <source>
        <dbReference type="ARBA" id="ARBA00022801"/>
    </source>
</evidence>
<gene>
    <name evidence="15 19" type="primary">mutM</name>
    <name evidence="15" type="synonym">fpg</name>
    <name evidence="19" type="ORF">LSG31_11165</name>
</gene>
<comment type="catalytic activity">
    <reaction evidence="1 15">
        <text>Hydrolysis of DNA containing ring-opened 7-methylguanine residues, releasing 2,6-diamino-4-hydroxy-5-(N-methyl)formamidopyrimidine.</text>
        <dbReference type="EC" id="3.2.2.23"/>
    </reaction>
</comment>